<name>A0A645HP84_9ZZZZ</name>
<comment type="caution">
    <text evidence="1">The sequence shown here is derived from an EMBL/GenBank/DDBJ whole genome shotgun (WGS) entry which is preliminary data.</text>
</comment>
<reference evidence="1" key="1">
    <citation type="submission" date="2019-08" db="EMBL/GenBank/DDBJ databases">
        <authorList>
            <person name="Kucharzyk K."/>
            <person name="Murdoch R.W."/>
            <person name="Higgins S."/>
            <person name="Loffler F."/>
        </authorList>
    </citation>
    <scope>NUCLEOTIDE SEQUENCE</scope>
</reference>
<dbReference type="EMBL" id="VSSQ01097519">
    <property type="protein sequence ID" value="MPN40848.1"/>
    <property type="molecule type" value="Genomic_DNA"/>
</dbReference>
<evidence type="ECO:0000313" key="1">
    <source>
        <dbReference type="EMBL" id="MPN40848.1"/>
    </source>
</evidence>
<proteinExistence type="predicted"/>
<accession>A0A645HP84</accession>
<sequence>MNNGNRTIILNDLCLYCNDFRLATIKNLNFNRIIAPAEARVVEYQTEIIVKEINRNPEKFSHKKWYGYARDTEGKTYSVRANKILKPIIN</sequence>
<protein>
    <submittedName>
        <fullName evidence="1">Uncharacterized protein</fullName>
    </submittedName>
</protein>
<organism evidence="1">
    <name type="scientific">bioreactor metagenome</name>
    <dbReference type="NCBI Taxonomy" id="1076179"/>
    <lineage>
        <taxon>unclassified sequences</taxon>
        <taxon>metagenomes</taxon>
        <taxon>ecological metagenomes</taxon>
    </lineage>
</organism>
<gene>
    <name evidence="1" type="ORF">SDC9_188388</name>
</gene>
<dbReference type="AlphaFoldDB" id="A0A645HP84"/>